<feature type="signal peptide" evidence="1">
    <location>
        <begin position="1"/>
        <end position="35"/>
    </location>
</feature>
<evidence type="ECO:0000313" key="2">
    <source>
        <dbReference type="EMBL" id="MFK2900733.1"/>
    </source>
</evidence>
<proteinExistence type="predicted"/>
<keyword evidence="3" id="KW-1185">Reference proteome</keyword>
<dbReference type="EMBL" id="JADIKJ010000010">
    <property type="protein sequence ID" value="MFK2900733.1"/>
    <property type="molecule type" value="Genomic_DNA"/>
</dbReference>
<reference evidence="2 3" key="1">
    <citation type="submission" date="2020-10" db="EMBL/GenBank/DDBJ databases">
        <title>Phylogeny of dyella-like bacteria.</title>
        <authorList>
            <person name="Fu J."/>
        </authorList>
    </citation>
    <scope>NUCLEOTIDE SEQUENCE [LARGE SCALE GENOMIC DNA]</scope>
    <source>
        <strain evidence="2 3">JP1</strain>
    </source>
</reference>
<gene>
    <name evidence="2" type="ORF">ISP15_10335</name>
</gene>
<feature type="chain" id="PRO_5045223670" description="DUF2946 domain-containing protein" evidence="1">
    <location>
        <begin position="36"/>
        <end position="129"/>
    </location>
</feature>
<name>A0ABW8JI36_9GAMM</name>
<evidence type="ECO:0000313" key="3">
    <source>
        <dbReference type="Proteomes" id="UP001620461"/>
    </source>
</evidence>
<accession>A0ABW8JI36</accession>
<evidence type="ECO:0008006" key="4">
    <source>
        <dbReference type="Google" id="ProtNLM"/>
    </source>
</evidence>
<evidence type="ECO:0000256" key="1">
    <source>
        <dbReference type="SAM" id="SignalP"/>
    </source>
</evidence>
<keyword evidence="1" id="KW-0732">Signal</keyword>
<protein>
    <recommendedName>
        <fullName evidence="4">DUF2946 domain-containing protein</fullName>
    </recommendedName>
</protein>
<sequence>MSLLFAMHSRPASHCLRAVALLAWLMLAVSFPQPAMTTASASVQDAAGMASGMKMVAQHTAREHCHAGHCCGEASQAHCHCHALCGSVLPAAIPAWFGPIALAAMIMPMRGADAPMFQPLPPLRPPAAR</sequence>
<dbReference type="RefSeq" id="WP_404547227.1">
    <property type="nucleotide sequence ID" value="NZ_JADIKJ010000010.1"/>
</dbReference>
<organism evidence="2 3">
    <name type="scientific">Dyella jejuensis</name>
    <dbReference type="NCBI Taxonomy" id="1432009"/>
    <lineage>
        <taxon>Bacteria</taxon>
        <taxon>Pseudomonadati</taxon>
        <taxon>Pseudomonadota</taxon>
        <taxon>Gammaproteobacteria</taxon>
        <taxon>Lysobacterales</taxon>
        <taxon>Rhodanobacteraceae</taxon>
        <taxon>Dyella</taxon>
    </lineage>
</organism>
<dbReference type="Proteomes" id="UP001620461">
    <property type="component" value="Unassembled WGS sequence"/>
</dbReference>
<comment type="caution">
    <text evidence="2">The sequence shown here is derived from an EMBL/GenBank/DDBJ whole genome shotgun (WGS) entry which is preliminary data.</text>
</comment>